<dbReference type="Ensembl" id="ENSPLOT00000032645.1">
    <property type="protein sequence ID" value="ENSPLOP00000029565.1"/>
    <property type="gene ID" value="ENSPLOG00000021540.1"/>
</dbReference>
<evidence type="ECO:0000256" key="4">
    <source>
        <dbReference type="ARBA" id="ARBA00023180"/>
    </source>
</evidence>
<dbReference type="InterPro" id="IPR051277">
    <property type="entry name" value="SEZ6_CSMD_C4BPB_Regulators"/>
</dbReference>
<evidence type="ECO:0000256" key="3">
    <source>
        <dbReference type="ARBA" id="ARBA00023157"/>
    </source>
</evidence>
<keyword evidence="7" id="KW-1133">Transmembrane helix</keyword>
<dbReference type="PANTHER" id="PTHR45656">
    <property type="entry name" value="PROTEIN CBR-CLEC-78"/>
    <property type="match status" value="1"/>
</dbReference>
<evidence type="ECO:0000259" key="9">
    <source>
        <dbReference type="PROSITE" id="PS50923"/>
    </source>
</evidence>
<reference evidence="10" key="1">
    <citation type="journal article" date="2019" name="bioRxiv">
        <title>Long live the king: chromosome-level assembly of the lion (Panthera leo) using linked-read, Hi-C, and long read data.</title>
        <authorList>
            <person name="Armstrong E.E."/>
            <person name="Taylor R.W."/>
            <person name="Miller D.E."/>
            <person name="Kaelin C."/>
            <person name="Barsh G."/>
            <person name="Hadly E.A."/>
            <person name="Petrov D."/>
        </authorList>
    </citation>
    <scope>NUCLEOTIDE SEQUENCE [LARGE SCALE GENOMIC DNA]</scope>
</reference>
<dbReference type="InterPro" id="IPR035976">
    <property type="entry name" value="Sushi/SCR/CCP_sf"/>
</dbReference>
<evidence type="ECO:0000313" key="11">
    <source>
        <dbReference type="Proteomes" id="UP000694399"/>
    </source>
</evidence>
<dbReference type="SUPFAM" id="SSF57535">
    <property type="entry name" value="Complement control module/SCR domain"/>
    <property type="match status" value="3"/>
</dbReference>
<evidence type="ECO:0000256" key="2">
    <source>
        <dbReference type="ARBA" id="ARBA00022737"/>
    </source>
</evidence>
<dbReference type="SMART" id="SM00032">
    <property type="entry name" value="CCP"/>
    <property type="match status" value="3"/>
</dbReference>
<comment type="caution">
    <text evidence="5">Lacks conserved residue(s) required for the propagation of feature annotation.</text>
</comment>
<keyword evidence="7" id="KW-0472">Membrane</keyword>
<feature type="signal peptide" evidence="8">
    <location>
        <begin position="1"/>
        <end position="34"/>
    </location>
</feature>
<evidence type="ECO:0000256" key="8">
    <source>
        <dbReference type="SAM" id="SignalP"/>
    </source>
</evidence>
<dbReference type="FunFam" id="2.10.70.10:FF:000055">
    <property type="entry name" value="Complement decay-accelerating factor, GPI-anchored"/>
    <property type="match status" value="1"/>
</dbReference>
<accession>A0A8C8Y7G9</accession>
<keyword evidence="8" id="KW-0732">Signal</keyword>
<reference evidence="10" key="2">
    <citation type="submission" date="2025-08" db="UniProtKB">
        <authorList>
            <consortium name="Ensembl"/>
        </authorList>
    </citation>
    <scope>IDENTIFICATION</scope>
</reference>
<keyword evidence="4" id="KW-0325">Glycoprotein</keyword>
<proteinExistence type="predicted"/>
<evidence type="ECO:0000313" key="10">
    <source>
        <dbReference type="Ensembl" id="ENSPLOP00000029565.1"/>
    </source>
</evidence>
<feature type="transmembrane region" description="Helical" evidence="7">
    <location>
        <begin position="297"/>
        <end position="319"/>
    </location>
</feature>
<sequence>MGPARRSVPAALRFLGGLSVPLLLLLLCPPAAQGDCSLPPEVPNAHPTLSDRDLKSFPEGTTVTYKCNEGFVKVPGKPDSVICLSNNQWSEVAAFCNQKSCPTPGDIAHGHVSITTDILYGASISFSCDTGYRLVGATSSYCSLVDQGVEWSDLLPKCEEIVCPEPQEISNGSIQNPRKTYVYQQSVKYQCNQGFTLIGENSIYCTVKDDQGEWSGLPPECKENAQISKGMPAVQKPSMASVPSTKVPSAPQKTTTKATTVNVPAKQSSAVVPRATTHFRSTSSHKGRGTLSSDANIAAIGHTCITLTVLLMTLVTVGLT</sequence>
<dbReference type="PROSITE" id="PS50923">
    <property type="entry name" value="SUSHI"/>
    <property type="match status" value="3"/>
</dbReference>
<feature type="domain" description="Sushi" evidence="9">
    <location>
        <begin position="99"/>
        <end position="160"/>
    </location>
</feature>
<dbReference type="Proteomes" id="UP000694399">
    <property type="component" value="Chromosome F2"/>
</dbReference>
<organism evidence="10 11">
    <name type="scientific">Panthera leo</name>
    <name type="common">Lion</name>
    <dbReference type="NCBI Taxonomy" id="9689"/>
    <lineage>
        <taxon>Eukaryota</taxon>
        <taxon>Metazoa</taxon>
        <taxon>Chordata</taxon>
        <taxon>Craniata</taxon>
        <taxon>Vertebrata</taxon>
        <taxon>Euteleostomi</taxon>
        <taxon>Mammalia</taxon>
        <taxon>Eutheria</taxon>
        <taxon>Laurasiatheria</taxon>
        <taxon>Carnivora</taxon>
        <taxon>Feliformia</taxon>
        <taxon>Felidae</taxon>
        <taxon>Pantherinae</taxon>
        <taxon>Panthera</taxon>
    </lineage>
</organism>
<dbReference type="InterPro" id="IPR000436">
    <property type="entry name" value="Sushi_SCR_CCP_dom"/>
</dbReference>
<dbReference type="Gene3D" id="2.10.70.10">
    <property type="entry name" value="Complement Module, domain 1"/>
    <property type="match status" value="3"/>
</dbReference>
<evidence type="ECO:0000256" key="1">
    <source>
        <dbReference type="ARBA" id="ARBA00022659"/>
    </source>
</evidence>
<dbReference type="Pfam" id="PF00084">
    <property type="entry name" value="Sushi"/>
    <property type="match status" value="3"/>
</dbReference>
<name>A0A8C8Y7G9_PANLE</name>
<keyword evidence="3" id="KW-1015">Disulfide bond</keyword>
<feature type="region of interest" description="Disordered" evidence="6">
    <location>
        <begin position="236"/>
        <end position="288"/>
    </location>
</feature>
<dbReference type="GeneTree" id="ENSGT00940000162307"/>
<reference evidence="10" key="3">
    <citation type="submission" date="2025-09" db="UniProtKB">
        <authorList>
            <consortium name="Ensembl"/>
        </authorList>
    </citation>
    <scope>IDENTIFICATION</scope>
</reference>
<feature type="domain" description="Sushi" evidence="9">
    <location>
        <begin position="34"/>
        <end position="98"/>
    </location>
</feature>
<keyword evidence="1 5" id="KW-0768">Sushi</keyword>
<keyword evidence="7" id="KW-0812">Transmembrane</keyword>
<dbReference type="PANTHER" id="PTHR45656:SF15">
    <property type="entry name" value="SUSHI DOMAIN-CONTAINING PROTEIN"/>
    <property type="match status" value="1"/>
</dbReference>
<protein>
    <recommendedName>
        <fullName evidence="9">Sushi domain-containing protein</fullName>
    </recommendedName>
</protein>
<evidence type="ECO:0000256" key="5">
    <source>
        <dbReference type="PROSITE-ProRule" id="PRU00302"/>
    </source>
</evidence>
<feature type="domain" description="Sushi" evidence="9">
    <location>
        <begin position="161"/>
        <end position="223"/>
    </location>
</feature>
<evidence type="ECO:0000256" key="7">
    <source>
        <dbReference type="SAM" id="Phobius"/>
    </source>
</evidence>
<dbReference type="CDD" id="cd00033">
    <property type="entry name" value="CCP"/>
    <property type="match status" value="3"/>
</dbReference>
<evidence type="ECO:0000256" key="6">
    <source>
        <dbReference type="SAM" id="MobiDB-lite"/>
    </source>
</evidence>
<keyword evidence="2" id="KW-0677">Repeat</keyword>
<feature type="chain" id="PRO_5034011536" description="Sushi domain-containing protein" evidence="8">
    <location>
        <begin position="35"/>
        <end position="320"/>
    </location>
</feature>
<dbReference type="AlphaFoldDB" id="A0A8C8Y7G9"/>
<feature type="compositionally biased region" description="Polar residues" evidence="6">
    <location>
        <begin position="241"/>
        <end position="270"/>
    </location>
</feature>
<keyword evidence="11" id="KW-1185">Reference proteome</keyword>